<dbReference type="AlphaFoldDB" id="A0A9D2E3S8"/>
<name>A0A9D2E3S8_9FIRM</name>
<dbReference type="PROSITE" id="PS51257">
    <property type="entry name" value="PROKAR_LIPOPROTEIN"/>
    <property type="match status" value="1"/>
</dbReference>
<dbReference type="Proteomes" id="UP000824035">
    <property type="component" value="Unassembled WGS sequence"/>
</dbReference>
<dbReference type="SUPFAM" id="SSF63825">
    <property type="entry name" value="YWTD domain"/>
    <property type="match status" value="1"/>
</dbReference>
<feature type="signal peptide" evidence="1">
    <location>
        <begin position="1"/>
        <end position="26"/>
    </location>
</feature>
<comment type="caution">
    <text evidence="2">The sequence shown here is derived from an EMBL/GenBank/DDBJ whole genome shotgun (WGS) entry which is preliminary data.</text>
</comment>
<sequence length="403" mass="43343">MKKHILPFCLAACLLLAACGETAPSAAPSAATSAPAASNGAGGQLEFLSASPDNIGYGAEGEQGFYYIQDGADYSNVHFIDGASGQDIVLCSNPSCTHDSDACPVCFSSGPYLAFNGGKLYLLFGESGSGEEPGHIDVMEPDGSGRRTVYTFEANQSFGGSVAGDGENLYFLLATYEGDSPTMSLARLNLSEGSLTDLCQVDNSTFLMGVACGKLMIKTIGSESDTNTSPDDFYTQRHSLKAVDPATGEVTPVLDWVQDEYWELVADDSLYLLSAPEGKLHLTVRDLASGADADYDPGLEVEEDGYVMSLARYNGTLMFTVFSPGESSGSGVQRWAYTPETGELREIKLYDPVRGYPYQVMGTMGNKLVVQVPRYSGNDVYSFQRYEYVVCSWQDYLNSQLPE</sequence>
<organism evidence="2 3">
    <name type="scientific">Candidatus Allofournierella merdipullorum</name>
    <dbReference type="NCBI Taxonomy" id="2838595"/>
    <lineage>
        <taxon>Bacteria</taxon>
        <taxon>Bacillati</taxon>
        <taxon>Bacillota</taxon>
        <taxon>Clostridia</taxon>
        <taxon>Eubacteriales</taxon>
        <taxon>Oscillospiraceae</taxon>
        <taxon>Allofournierella</taxon>
    </lineage>
</organism>
<dbReference type="EMBL" id="DXBV01000031">
    <property type="protein sequence ID" value="HIZ30302.1"/>
    <property type="molecule type" value="Genomic_DNA"/>
</dbReference>
<keyword evidence="1" id="KW-0732">Signal</keyword>
<evidence type="ECO:0000313" key="2">
    <source>
        <dbReference type="EMBL" id="HIZ30302.1"/>
    </source>
</evidence>
<proteinExistence type="predicted"/>
<protein>
    <submittedName>
        <fullName evidence="2">Uncharacterized protein</fullName>
    </submittedName>
</protein>
<reference evidence="2" key="1">
    <citation type="journal article" date="2021" name="PeerJ">
        <title>Extensive microbial diversity within the chicken gut microbiome revealed by metagenomics and culture.</title>
        <authorList>
            <person name="Gilroy R."/>
            <person name="Ravi A."/>
            <person name="Getino M."/>
            <person name="Pursley I."/>
            <person name="Horton D.L."/>
            <person name="Alikhan N.F."/>
            <person name="Baker D."/>
            <person name="Gharbi K."/>
            <person name="Hall N."/>
            <person name="Watson M."/>
            <person name="Adriaenssens E.M."/>
            <person name="Foster-Nyarko E."/>
            <person name="Jarju S."/>
            <person name="Secka A."/>
            <person name="Antonio M."/>
            <person name="Oren A."/>
            <person name="Chaudhuri R.R."/>
            <person name="La Ragione R."/>
            <person name="Hildebrand F."/>
            <person name="Pallen M.J."/>
        </authorList>
    </citation>
    <scope>NUCLEOTIDE SEQUENCE</scope>
    <source>
        <strain evidence="2">ChiGjej4B4-18154</strain>
    </source>
</reference>
<reference evidence="2" key="2">
    <citation type="submission" date="2021-04" db="EMBL/GenBank/DDBJ databases">
        <authorList>
            <person name="Gilroy R."/>
        </authorList>
    </citation>
    <scope>NUCLEOTIDE SEQUENCE</scope>
    <source>
        <strain evidence="2">ChiGjej4B4-18154</strain>
    </source>
</reference>
<gene>
    <name evidence="2" type="ORF">H9813_03585</name>
</gene>
<accession>A0A9D2E3S8</accession>
<evidence type="ECO:0000256" key="1">
    <source>
        <dbReference type="SAM" id="SignalP"/>
    </source>
</evidence>
<evidence type="ECO:0000313" key="3">
    <source>
        <dbReference type="Proteomes" id="UP000824035"/>
    </source>
</evidence>
<feature type="chain" id="PRO_5038559227" evidence="1">
    <location>
        <begin position="27"/>
        <end position="403"/>
    </location>
</feature>